<reference evidence="1 2" key="1">
    <citation type="submission" date="2020-04" db="EMBL/GenBank/DDBJ databases">
        <title>Genome analysis and antimicrobial resistance characteristics of Chryseobacterium aquaticum isolated from farmed salmonids.</title>
        <authorList>
            <person name="Saticioglu I.B."/>
            <person name="Duman M."/>
            <person name="Altun S."/>
        </authorList>
    </citation>
    <scope>NUCLEOTIDE SEQUENCE [LARGE SCALE GENOMIC DNA]</scope>
    <source>
        <strain evidence="1 2">C-174</strain>
    </source>
</reference>
<dbReference type="RefSeq" id="WP_169320790.1">
    <property type="nucleotide sequence ID" value="NZ_JABCJF010000002.1"/>
</dbReference>
<dbReference type="Proteomes" id="UP000548067">
    <property type="component" value="Unassembled WGS sequence"/>
</dbReference>
<dbReference type="EMBL" id="JABCJF010000002">
    <property type="protein sequence ID" value="NMR33840.1"/>
    <property type="molecule type" value="Genomic_DNA"/>
</dbReference>
<evidence type="ECO:0000313" key="2">
    <source>
        <dbReference type="Proteomes" id="UP000548067"/>
    </source>
</evidence>
<dbReference type="AlphaFoldDB" id="A0A848N5A3"/>
<gene>
    <name evidence="1" type="ORF">HIO71_06405</name>
</gene>
<evidence type="ECO:0000313" key="1">
    <source>
        <dbReference type="EMBL" id="NMR33840.1"/>
    </source>
</evidence>
<proteinExistence type="predicted"/>
<protein>
    <submittedName>
        <fullName evidence="1">Uncharacterized protein</fullName>
    </submittedName>
</protein>
<organism evidence="1 2">
    <name type="scientific">Chryseobacterium aquaticum</name>
    <dbReference type="NCBI Taxonomy" id="452084"/>
    <lineage>
        <taxon>Bacteria</taxon>
        <taxon>Pseudomonadati</taxon>
        <taxon>Bacteroidota</taxon>
        <taxon>Flavobacteriia</taxon>
        <taxon>Flavobacteriales</taxon>
        <taxon>Weeksellaceae</taxon>
        <taxon>Chryseobacterium group</taxon>
        <taxon>Chryseobacterium</taxon>
    </lineage>
</organism>
<name>A0A848N5A3_9FLAO</name>
<sequence>MQSLNAENHYVFYFIHNYFKLNGGLTDANKMFVANRLQQLATWLYDTSMGTHLDYNQKLNVGIWSVKYLLENPNVTWEDFKNQFLTSQCEKIKIQRNDSNFQNKITDLQGKTGLTKETGYIQKWGGDYEYQSNASSTSTANTLSLPAVAIIHI</sequence>
<accession>A0A848N5A3</accession>
<comment type="caution">
    <text evidence="1">The sequence shown here is derived from an EMBL/GenBank/DDBJ whole genome shotgun (WGS) entry which is preliminary data.</text>
</comment>